<dbReference type="InterPro" id="IPR051055">
    <property type="entry name" value="PIF1_helicase"/>
</dbReference>
<keyword evidence="1" id="KW-0378">Hydrolase</keyword>
<dbReference type="GO" id="GO:0016787">
    <property type="term" value="F:hydrolase activity"/>
    <property type="evidence" value="ECO:0007669"/>
    <property type="project" value="UniProtKB-KW"/>
</dbReference>
<keyword evidence="1" id="KW-0547">Nucleotide-binding</keyword>
<keyword evidence="4" id="KW-1185">Reference proteome</keyword>
<evidence type="ECO:0000313" key="3">
    <source>
        <dbReference type="EMBL" id="CAG7817142.1"/>
    </source>
</evidence>
<dbReference type="EC" id="5.6.2.3" evidence="1"/>
<dbReference type="AlphaFoldDB" id="A0A8J2KQ04"/>
<keyword evidence="1" id="KW-0234">DNA repair</keyword>
<dbReference type="EMBL" id="CAJVCH010386694">
    <property type="protein sequence ID" value="CAG7817142.1"/>
    <property type="molecule type" value="Genomic_DNA"/>
</dbReference>
<organism evidence="3 4">
    <name type="scientific">Allacma fusca</name>
    <dbReference type="NCBI Taxonomy" id="39272"/>
    <lineage>
        <taxon>Eukaryota</taxon>
        <taxon>Metazoa</taxon>
        <taxon>Ecdysozoa</taxon>
        <taxon>Arthropoda</taxon>
        <taxon>Hexapoda</taxon>
        <taxon>Collembola</taxon>
        <taxon>Symphypleona</taxon>
        <taxon>Sminthuridae</taxon>
        <taxon>Allacma</taxon>
    </lineage>
</organism>
<dbReference type="GO" id="GO:0005524">
    <property type="term" value="F:ATP binding"/>
    <property type="evidence" value="ECO:0007669"/>
    <property type="project" value="UniProtKB-KW"/>
</dbReference>
<evidence type="ECO:0000259" key="2">
    <source>
        <dbReference type="Pfam" id="PF05970"/>
    </source>
</evidence>
<keyword evidence="1" id="KW-0067">ATP-binding</keyword>
<dbReference type="OrthoDB" id="416437at2759"/>
<dbReference type="GO" id="GO:0043139">
    <property type="term" value="F:5'-3' DNA helicase activity"/>
    <property type="evidence" value="ECO:0007669"/>
    <property type="project" value="UniProtKB-EC"/>
</dbReference>
<protein>
    <recommendedName>
        <fullName evidence="1">ATP-dependent DNA helicase</fullName>
        <ecNumber evidence="1">5.6.2.3</ecNumber>
    </recommendedName>
</protein>
<dbReference type="PANTHER" id="PTHR47642">
    <property type="entry name" value="ATP-DEPENDENT DNA HELICASE"/>
    <property type="match status" value="1"/>
</dbReference>
<comment type="caution">
    <text evidence="3">The sequence shown here is derived from an EMBL/GenBank/DDBJ whole genome shotgun (WGS) entry which is preliminary data.</text>
</comment>
<keyword evidence="1" id="KW-0347">Helicase</keyword>
<keyword evidence="1" id="KW-0233">DNA recombination</keyword>
<dbReference type="GO" id="GO:0006281">
    <property type="term" value="P:DNA repair"/>
    <property type="evidence" value="ECO:0007669"/>
    <property type="project" value="UniProtKB-KW"/>
</dbReference>
<evidence type="ECO:0000256" key="1">
    <source>
        <dbReference type="RuleBase" id="RU363044"/>
    </source>
</evidence>
<accession>A0A8J2KQ04</accession>
<reference evidence="3" key="1">
    <citation type="submission" date="2021-06" db="EMBL/GenBank/DDBJ databases">
        <authorList>
            <person name="Hodson N. C."/>
            <person name="Mongue J. A."/>
            <person name="Jaron S. K."/>
        </authorList>
    </citation>
    <scope>NUCLEOTIDE SEQUENCE</scope>
</reference>
<evidence type="ECO:0000313" key="4">
    <source>
        <dbReference type="Proteomes" id="UP000708208"/>
    </source>
</evidence>
<dbReference type="InterPro" id="IPR010285">
    <property type="entry name" value="DNA_helicase_pif1-like_DEAD"/>
</dbReference>
<dbReference type="Pfam" id="PF05970">
    <property type="entry name" value="PIF1"/>
    <property type="match status" value="1"/>
</dbReference>
<dbReference type="GO" id="GO:0000723">
    <property type="term" value="P:telomere maintenance"/>
    <property type="evidence" value="ECO:0007669"/>
    <property type="project" value="InterPro"/>
</dbReference>
<name>A0A8J2KQ04_9HEXA</name>
<keyword evidence="1" id="KW-0227">DNA damage</keyword>
<feature type="domain" description="DNA helicase Pif1-like DEAD-box helicase" evidence="2">
    <location>
        <begin position="51"/>
        <end position="189"/>
    </location>
</feature>
<dbReference type="Proteomes" id="UP000708208">
    <property type="component" value="Unassembled WGS sequence"/>
</dbReference>
<comment type="cofactor">
    <cofactor evidence="1">
        <name>Mg(2+)</name>
        <dbReference type="ChEBI" id="CHEBI:18420"/>
    </cofactor>
</comment>
<sequence length="198" mass="22816">TWKERCIESSMQTEISSPEIRFEQLTREQQRLVNLVDARLNAPQDEQYESPVRIILVSPPGTGKTTTLAHIKFLLETKKRSDPEFDFKFAVLTGTLAFQLKIQTIHSAFKLPVKFSHEFLEQIKNGTAYTPTVLAEFRKVRWLILDEMSLISLRLLHAIDLIMRSADDFFKDEPFAARSIVICGDPLQVSKYIFLVDL</sequence>
<gene>
    <name evidence="3" type="ORF">AFUS01_LOCUS27723</name>
</gene>
<proteinExistence type="inferred from homology"/>
<comment type="catalytic activity">
    <reaction evidence="1">
        <text>ATP + H2O = ADP + phosphate + H(+)</text>
        <dbReference type="Rhea" id="RHEA:13065"/>
        <dbReference type="ChEBI" id="CHEBI:15377"/>
        <dbReference type="ChEBI" id="CHEBI:15378"/>
        <dbReference type="ChEBI" id="CHEBI:30616"/>
        <dbReference type="ChEBI" id="CHEBI:43474"/>
        <dbReference type="ChEBI" id="CHEBI:456216"/>
        <dbReference type="EC" id="5.6.2.3"/>
    </reaction>
</comment>
<dbReference type="GO" id="GO:0006310">
    <property type="term" value="P:DNA recombination"/>
    <property type="evidence" value="ECO:0007669"/>
    <property type="project" value="UniProtKB-KW"/>
</dbReference>
<comment type="similarity">
    <text evidence="1">Belongs to the helicase family.</text>
</comment>
<feature type="non-terminal residue" evidence="3">
    <location>
        <position position="1"/>
    </location>
</feature>